<name>S3H6N7_9HYPH</name>
<dbReference type="AlphaFoldDB" id="S3H6N7"/>
<protein>
    <submittedName>
        <fullName evidence="1">Uncharacterized protein</fullName>
    </submittedName>
</protein>
<keyword evidence="1" id="KW-0614">Plasmid</keyword>
<dbReference type="EMBL" id="AEYE02000036">
    <property type="protein sequence ID" value="EPE94374.1"/>
    <property type="molecule type" value="Genomic_DNA"/>
</dbReference>
<sequence>MTPAQAGLDEFLVWLIVGATDEELRGVVDAGLKGSGLAAALCELAARNDLAWTLFDRMNSARAVHAADFEPLPNNGGIIGFKNTDSETLKKESREFASLAMGLGCDFCLAKGVTVADLYPSNVNRHQNDFDIATRSQQDFLKLVSLMIERDYTPRVLAVRLTGQNTLEGALSIVQIDQQKRRTLWCDIWVAVQPLSGGRTRTLPSSFWSKVEQLETGGVGPSIPDRLVLLINEVEERGALKLRDLLDFAFLSAEGRRMTDDADLNRGIEKLITNAASELLSFVKSNTPIVDRLASISMLRNSAPRYPLDVSNVGKQGKPPADTLVRFVAVSSGRGDLAVNEYANRTILRTPFGTFASEQSDKEVRERLFGG</sequence>
<comment type="caution">
    <text evidence="1">The sequence shown here is derived from an EMBL/GenBank/DDBJ whole genome shotgun (WGS) entry which is preliminary data.</text>
</comment>
<proteinExistence type="predicted"/>
<evidence type="ECO:0000313" key="1">
    <source>
        <dbReference type="EMBL" id="EPE94374.1"/>
    </source>
</evidence>
<keyword evidence="2" id="KW-1185">Reference proteome</keyword>
<gene>
    <name evidence="1" type="ORF">RGCCGE502_31852</name>
</gene>
<geneLocation type="plasmid" evidence="1">
    <name>pRg502b</name>
</geneLocation>
<organism evidence="1 2">
    <name type="scientific">Rhizobium grahamii CCGE 502</name>
    <dbReference type="NCBI Taxonomy" id="990285"/>
    <lineage>
        <taxon>Bacteria</taxon>
        <taxon>Pseudomonadati</taxon>
        <taxon>Pseudomonadota</taxon>
        <taxon>Alphaproteobacteria</taxon>
        <taxon>Hyphomicrobiales</taxon>
        <taxon>Rhizobiaceae</taxon>
        <taxon>Rhizobium/Agrobacterium group</taxon>
        <taxon>Rhizobium</taxon>
    </lineage>
</organism>
<dbReference type="HOGENOM" id="CLU_745718_0_0_5"/>
<reference evidence="1 2" key="1">
    <citation type="journal article" date="2012" name="J. Bacteriol.">
        <title>Genome sequence of Rhizobium grahamii CCGE502, a broad-host-range symbiont with low nodulation competitiveness in Phaseolus vulgaris.</title>
        <authorList>
            <person name="Althabegoiti M.J."/>
            <person name="Lozano L."/>
            <person name="Torres-Tejerizo G."/>
            <person name="Ormeno-Orrillo E."/>
            <person name="Rogel M.A."/>
            <person name="Gonzalez V."/>
            <person name="Martinez-Romero E."/>
        </authorList>
    </citation>
    <scope>NUCLEOTIDE SEQUENCE [LARGE SCALE GENOMIC DNA]</scope>
    <source>
        <strain evidence="1 2">CCGE 502</strain>
        <plasmid evidence="1">pRg502b</plasmid>
    </source>
</reference>
<dbReference type="Proteomes" id="UP000014411">
    <property type="component" value="Unassembled WGS sequence"/>
</dbReference>
<accession>S3H6N7</accession>
<evidence type="ECO:0000313" key="2">
    <source>
        <dbReference type="Proteomes" id="UP000014411"/>
    </source>
</evidence>